<reference evidence="1 2" key="1">
    <citation type="submission" date="2024-04" db="EMBL/GenBank/DDBJ databases">
        <title>Tritrichomonas musculus Genome.</title>
        <authorList>
            <person name="Alves-Ferreira E."/>
            <person name="Grigg M."/>
            <person name="Lorenzi H."/>
            <person name="Galac M."/>
        </authorList>
    </citation>
    <scope>NUCLEOTIDE SEQUENCE [LARGE SCALE GENOMIC DNA]</scope>
    <source>
        <strain evidence="1 2">EAF2021</strain>
    </source>
</reference>
<keyword evidence="2" id="KW-1185">Reference proteome</keyword>
<name>A0ABR2KNB7_9EUKA</name>
<proteinExistence type="predicted"/>
<comment type="caution">
    <text evidence="1">The sequence shown here is derived from an EMBL/GenBank/DDBJ whole genome shotgun (WGS) entry which is preliminary data.</text>
</comment>
<protein>
    <submittedName>
        <fullName evidence="1">Uncharacterized protein</fullName>
    </submittedName>
</protein>
<gene>
    <name evidence="1" type="ORF">M9Y10_029899</name>
</gene>
<organism evidence="1 2">
    <name type="scientific">Tritrichomonas musculus</name>
    <dbReference type="NCBI Taxonomy" id="1915356"/>
    <lineage>
        <taxon>Eukaryota</taxon>
        <taxon>Metamonada</taxon>
        <taxon>Parabasalia</taxon>
        <taxon>Tritrichomonadida</taxon>
        <taxon>Tritrichomonadidae</taxon>
        <taxon>Tritrichomonas</taxon>
    </lineage>
</organism>
<dbReference type="Proteomes" id="UP001470230">
    <property type="component" value="Unassembled WGS sequence"/>
</dbReference>
<dbReference type="Gene3D" id="3.90.550.50">
    <property type="match status" value="1"/>
</dbReference>
<dbReference type="EMBL" id="JAPFFF010000004">
    <property type="protein sequence ID" value="KAK8892659.1"/>
    <property type="molecule type" value="Genomic_DNA"/>
</dbReference>
<evidence type="ECO:0000313" key="1">
    <source>
        <dbReference type="EMBL" id="KAK8892659.1"/>
    </source>
</evidence>
<accession>A0ABR2KNB7</accession>
<evidence type="ECO:0000313" key="2">
    <source>
        <dbReference type="Proteomes" id="UP001470230"/>
    </source>
</evidence>
<sequence>MEGSWYKRQMMTEIWIDSILKQGHDYAYCTQNPIEPKYKLTPAKNWTRFPKKITGDVDRERKRVTLANYFLEQTNADFYFSIIDDSFIYSPKINEFAAELGSKYDTEKDLILLGHCIFDIRSRKPYLHGGSGYIMTRKMAKKFVYLSEKWINESTTYDDIEINRYLSYLNKSAKDGSCPYMNGFGFNMMMNGVFNFSTLPVCNVNYYDNRCNFGIIEIDNVYVFHANLKRIKQTLRVWYNFLAMRNDKNNHFGFYIGHRYDTNVCIFKNNNDTMNKHAK</sequence>